<dbReference type="InterPro" id="IPR011330">
    <property type="entry name" value="Glyco_hydro/deAcase_b/a-brl"/>
</dbReference>
<dbReference type="AlphaFoldDB" id="A0A918F1B9"/>
<dbReference type="InterPro" id="IPR037950">
    <property type="entry name" value="PgdA-like"/>
</dbReference>
<proteinExistence type="predicted"/>
<organism evidence="2 3">
    <name type="scientific">Streptomyces aurantiogriseus</name>
    <dbReference type="NCBI Taxonomy" id="66870"/>
    <lineage>
        <taxon>Bacteria</taxon>
        <taxon>Bacillati</taxon>
        <taxon>Actinomycetota</taxon>
        <taxon>Actinomycetes</taxon>
        <taxon>Kitasatosporales</taxon>
        <taxon>Streptomycetaceae</taxon>
        <taxon>Streptomyces</taxon>
    </lineage>
</organism>
<dbReference type="CDD" id="cd10938">
    <property type="entry name" value="CE4_HpPgdA_like"/>
    <property type="match status" value="1"/>
</dbReference>
<evidence type="ECO:0000313" key="3">
    <source>
        <dbReference type="Proteomes" id="UP000658320"/>
    </source>
</evidence>
<reference evidence="2" key="2">
    <citation type="submission" date="2020-09" db="EMBL/GenBank/DDBJ databases">
        <authorList>
            <person name="Sun Q."/>
            <person name="Ohkuma M."/>
        </authorList>
    </citation>
    <scope>NUCLEOTIDE SEQUENCE</scope>
    <source>
        <strain evidence="2">JCM 4346</strain>
    </source>
</reference>
<dbReference type="Pfam" id="PF01522">
    <property type="entry name" value="Polysacc_deac_1"/>
    <property type="match status" value="1"/>
</dbReference>
<reference evidence="2" key="1">
    <citation type="journal article" date="2014" name="Int. J. Syst. Evol. Microbiol.">
        <title>Complete genome sequence of Corynebacterium casei LMG S-19264T (=DSM 44701T), isolated from a smear-ripened cheese.</title>
        <authorList>
            <consortium name="US DOE Joint Genome Institute (JGI-PGF)"/>
            <person name="Walter F."/>
            <person name="Albersmeier A."/>
            <person name="Kalinowski J."/>
            <person name="Ruckert C."/>
        </authorList>
    </citation>
    <scope>NUCLEOTIDE SEQUENCE</scope>
    <source>
        <strain evidence="2">JCM 4346</strain>
    </source>
</reference>
<evidence type="ECO:0000313" key="2">
    <source>
        <dbReference type="EMBL" id="GGQ98310.1"/>
    </source>
</evidence>
<dbReference type="InterPro" id="IPR002509">
    <property type="entry name" value="NODB_dom"/>
</dbReference>
<accession>A0A918F1B9</accession>
<gene>
    <name evidence="2" type="ORF">GCM10010251_11890</name>
</gene>
<sequence length="312" mass="34804">MAMTRSDAQRDANTAAGRIDWPEGFTAAACLTFDMDAEAAVLSTDISSVDRMSPMSHQSYGPLVGVPRILDMLERHDIKATFFVPGYTAHRYPATVRSVAEAGHEVAHHSYFHENTVGMDAKTEADMLDLGIRALREVAGVTPVGYRAPMWELNYHTPRLLEERGFLYDSSLMDADHPYRLAVDERPQAGSIVQVPVSWGLDDWEQYAFLPGLIGSGVIESPAKALEMWTWELEAMQRLGACFVLTCHPFLSGRPSRAEALERLIERMKALPGLWITTVAEVARHTASLDLAPRTCPQPRIPEQAYWVPRRP</sequence>
<dbReference type="Gene3D" id="3.20.20.370">
    <property type="entry name" value="Glycoside hydrolase/deacetylase"/>
    <property type="match status" value="1"/>
</dbReference>
<dbReference type="PANTHER" id="PTHR47561:SF1">
    <property type="entry name" value="POLYSACCHARIDE DEACETYLASE FAMILY PROTEIN (AFU_ORTHOLOGUE AFUA_6G05030)"/>
    <property type="match status" value="1"/>
</dbReference>
<dbReference type="GO" id="GO:0016810">
    <property type="term" value="F:hydrolase activity, acting on carbon-nitrogen (but not peptide) bonds"/>
    <property type="evidence" value="ECO:0007669"/>
    <property type="project" value="InterPro"/>
</dbReference>
<protein>
    <submittedName>
        <fullName evidence="2">Polysaccharide deacetylase</fullName>
    </submittedName>
</protein>
<dbReference type="PANTHER" id="PTHR47561">
    <property type="entry name" value="POLYSACCHARIDE DEACETYLASE FAMILY PROTEIN (AFU_ORTHOLOGUE AFUA_6G05030)"/>
    <property type="match status" value="1"/>
</dbReference>
<evidence type="ECO:0000259" key="1">
    <source>
        <dbReference type="PROSITE" id="PS51677"/>
    </source>
</evidence>
<dbReference type="GO" id="GO:0005975">
    <property type="term" value="P:carbohydrate metabolic process"/>
    <property type="evidence" value="ECO:0007669"/>
    <property type="project" value="InterPro"/>
</dbReference>
<dbReference type="EMBL" id="BMSX01000002">
    <property type="protein sequence ID" value="GGQ98310.1"/>
    <property type="molecule type" value="Genomic_DNA"/>
</dbReference>
<dbReference type="PROSITE" id="PS51677">
    <property type="entry name" value="NODB"/>
    <property type="match status" value="1"/>
</dbReference>
<comment type="caution">
    <text evidence="2">The sequence shown here is derived from an EMBL/GenBank/DDBJ whole genome shotgun (WGS) entry which is preliminary data.</text>
</comment>
<feature type="domain" description="NodB homology" evidence="1">
    <location>
        <begin position="51"/>
        <end position="277"/>
    </location>
</feature>
<keyword evidence="3" id="KW-1185">Reference proteome</keyword>
<dbReference type="SUPFAM" id="SSF88713">
    <property type="entry name" value="Glycoside hydrolase/deacetylase"/>
    <property type="match status" value="1"/>
</dbReference>
<dbReference type="Proteomes" id="UP000658320">
    <property type="component" value="Unassembled WGS sequence"/>
</dbReference>
<name>A0A918F1B9_9ACTN</name>